<evidence type="ECO:0000313" key="2">
    <source>
        <dbReference type="Proteomes" id="UP000018320"/>
    </source>
</evidence>
<dbReference type="AlphaFoldDB" id="V6TE65"/>
<dbReference type="VEuPathDB" id="GiardiaDB:QR46_1666"/>
<dbReference type="SUPFAM" id="SSF47473">
    <property type="entry name" value="EF-hand"/>
    <property type="match status" value="1"/>
</dbReference>
<dbReference type="EMBL" id="AHGT01000034">
    <property type="protein sequence ID" value="ESU37049.1"/>
    <property type="molecule type" value="Genomic_DNA"/>
</dbReference>
<gene>
    <name evidence="1" type="ORF">DHA2_13354</name>
</gene>
<evidence type="ECO:0008006" key="3">
    <source>
        <dbReference type="Google" id="ProtNLM"/>
    </source>
</evidence>
<organism evidence="1 2">
    <name type="scientific">Giardia intestinalis</name>
    <name type="common">Giardia lamblia</name>
    <dbReference type="NCBI Taxonomy" id="5741"/>
    <lineage>
        <taxon>Eukaryota</taxon>
        <taxon>Metamonada</taxon>
        <taxon>Diplomonadida</taxon>
        <taxon>Hexamitidae</taxon>
        <taxon>Giardiinae</taxon>
        <taxon>Giardia</taxon>
    </lineage>
</organism>
<dbReference type="VEuPathDB" id="GiardiaDB:DHA2_13354"/>
<reference evidence="2" key="1">
    <citation type="submission" date="2012-02" db="EMBL/GenBank/DDBJ databases">
        <title>Genome sequencing of Giardia lamblia Genotypes A2 and B isolates (DH and GS) and comparative analysis with the genomes of Genotypes A1 and E (WB and Pig).</title>
        <authorList>
            <person name="Adam R."/>
            <person name="Dahlstrom E."/>
            <person name="Martens C."/>
            <person name="Bruno D."/>
            <person name="Barbian K."/>
            <person name="Porcella S.F."/>
            <person name="Nash T."/>
        </authorList>
    </citation>
    <scope>NUCLEOTIDE SEQUENCE</scope>
    <source>
        <strain evidence="2">DH</strain>
    </source>
</reference>
<evidence type="ECO:0000313" key="1">
    <source>
        <dbReference type="EMBL" id="ESU37049.1"/>
    </source>
</evidence>
<dbReference type="VEuPathDB" id="GiardiaDB:GL50581_2648"/>
<dbReference type="InterPro" id="IPR011992">
    <property type="entry name" value="EF-hand-dom_pair"/>
</dbReference>
<name>V6TE65_GIAIN</name>
<protein>
    <recommendedName>
        <fullName evidence="3">EF-hand domain-containing protein</fullName>
    </recommendedName>
</protein>
<dbReference type="Gene3D" id="1.10.238.10">
    <property type="entry name" value="EF-hand"/>
    <property type="match status" value="1"/>
</dbReference>
<dbReference type="VEuPathDB" id="GiardiaDB:GL50803_0013354"/>
<proteinExistence type="predicted"/>
<comment type="caution">
    <text evidence="1">The sequence shown here is derived from an EMBL/GenBank/DDBJ whole genome shotgun (WGS) entry which is preliminary data.</text>
</comment>
<accession>V6TE65</accession>
<sequence length="184" mass="21087">MERIDNCLNIFKNLMVVSVADDLITKLHVQNPDGVTPSVLLAFLSSIKEKPEVLTEATVESVLLMCSSHYTGVLLGFNNIKRAVYVFSNYTKDQYYALYLYCDKRYRGILSSSELISALRRINIGLTERACASMLEDYTQEIAANKGITYRTFMQVLVKCIIFRRQFLDALEGDKNLTYIRIKR</sequence>
<reference evidence="1 2" key="2">
    <citation type="journal article" date="2013" name="Genome Biol. Evol.">
        <title>Genome sequencing of Giardia lamblia genotypes A2 and B isolates (DH and GS) and comparative analysis with the genomes of genotypes A1 and E (WB and Pig).</title>
        <authorList>
            <person name="Adam R.D."/>
            <person name="Dahlstrom E.W."/>
            <person name="Martens C.A."/>
            <person name="Bruno D.P."/>
            <person name="Barbian K.D."/>
            <person name="Ricklefs S.M."/>
            <person name="Hernandez M.M."/>
            <person name="Narla N.P."/>
            <person name="Patel R.B."/>
            <person name="Porcella S.F."/>
            <person name="Nash T.E."/>
        </authorList>
    </citation>
    <scope>NUCLEOTIDE SEQUENCE [LARGE SCALE GENOMIC DNA]</scope>
    <source>
        <strain evidence="1 2">DH</strain>
    </source>
</reference>
<dbReference type="Proteomes" id="UP000018320">
    <property type="component" value="Unassembled WGS sequence"/>
</dbReference>